<protein>
    <submittedName>
        <fullName evidence="3">Uncharacterized protein</fullName>
    </submittedName>
</protein>
<gene>
    <name evidence="3" type="ORF">Taro_053428</name>
</gene>
<evidence type="ECO:0000256" key="1">
    <source>
        <dbReference type="SAM" id="MobiDB-lite"/>
    </source>
</evidence>
<feature type="compositionally biased region" description="Acidic residues" evidence="1">
    <location>
        <begin position="431"/>
        <end position="445"/>
    </location>
</feature>
<name>A0A843XMS6_COLES</name>
<feature type="compositionally biased region" description="Basic and acidic residues" evidence="1">
    <location>
        <begin position="305"/>
        <end position="315"/>
    </location>
</feature>
<feature type="compositionally biased region" description="Basic and acidic residues" evidence="1">
    <location>
        <begin position="342"/>
        <end position="363"/>
    </location>
</feature>
<dbReference type="PANTHER" id="PTHR34059:SF1">
    <property type="entry name" value="EXPRESSED PROTEIN"/>
    <property type="match status" value="1"/>
</dbReference>
<dbReference type="Proteomes" id="UP000652761">
    <property type="component" value="Unassembled WGS sequence"/>
</dbReference>
<reference evidence="3" key="1">
    <citation type="submission" date="2017-07" db="EMBL/GenBank/DDBJ databases">
        <title>Taro Niue Genome Assembly and Annotation.</title>
        <authorList>
            <person name="Atibalentja N."/>
            <person name="Keating K."/>
            <person name="Fields C.J."/>
        </authorList>
    </citation>
    <scope>NUCLEOTIDE SEQUENCE</scope>
    <source>
        <strain evidence="3">Niue_2</strain>
        <tissue evidence="3">Leaf</tissue>
    </source>
</reference>
<dbReference type="AlphaFoldDB" id="A0A843XMS6"/>
<keyword evidence="4" id="KW-1185">Reference proteome</keyword>
<feature type="region of interest" description="Disordered" evidence="1">
    <location>
        <begin position="186"/>
        <end position="205"/>
    </location>
</feature>
<sequence length="501" mass="54349">MADLQDPRAVAGQLKVAPQLGSPPTNRRTCRFLTNLLSRAASFIIFAVLLAAFPSQAPEFVKQSLLTRSWELLHLLLVGIAVSYGLFSRRNVDAAVATDKEAPLHRAEEATPRSYVSQLLQVSSVFDVDDEDDEAARSGIDGSKLQVWNSHYNRVQPAVVVAHGSSVNGDSGAGRPLLLPVRSLRTRIPEKSSPRGEASSALPKIGVENGRLGGVASLDAPPPREIPAGGGVLPSPIPWRTRSGRMEVREEPVATAPPSCSLPATDADMSALRSPSFRHSPSSRSNSAASSPRKLSPSPSVSPELRTKTGEDMGRKKTIYKPPPPPPPPPPPFIHRTPHLPSFKDPKRSFKDEIKEFDSKPRNPVEGCSLQGPVRTVRPTKEAVQIVTAGRWSSPATVASSLPSPAYEYQNEEAESVKKNKNRLEEAVVVETDDDDGTDSDEALEDVGNLPGPTRAEAEADENEVDKKADEFIAKFREQIRLQRIESIRRSAGQRAPRSTK</sequence>
<keyword evidence="2" id="KW-0812">Transmembrane</keyword>
<dbReference type="Pfam" id="PF05553">
    <property type="entry name" value="DUF761"/>
    <property type="match status" value="1"/>
</dbReference>
<dbReference type="PANTHER" id="PTHR34059">
    <property type="entry name" value="EXPRESSED PROTEIN"/>
    <property type="match status" value="1"/>
</dbReference>
<evidence type="ECO:0000256" key="2">
    <source>
        <dbReference type="SAM" id="Phobius"/>
    </source>
</evidence>
<evidence type="ECO:0000313" key="3">
    <source>
        <dbReference type="EMBL" id="MQM20410.1"/>
    </source>
</evidence>
<dbReference type="InterPro" id="IPR008480">
    <property type="entry name" value="DUF761_pln"/>
</dbReference>
<dbReference type="EMBL" id="NMUH01009793">
    <property type="protein sequence ID" value="MQM20410.1"/>
    <property type="molecule type" value="Genomic_DNA"/>
</dbReference>
<evidence type="ECO:0000313" key="4">
    <source>
        <dbReference type="Proteomes" id="UP000652761"/>
    </source>
</evidence>
<keyword evidence="2" id="KW-1133">Transmembrane helix</keyword>
<organism evidence="3 4">
    <name type="scientific">Colocasia esculenta</name>
    <name type="common">Wild taro</name>
    <name type="synonym">Arum esculentum</name>
    <dbReference type="NCBI Taxonomy" id="4460"/>
    <lineage>
        <taxon>Eukaryota</taxon>
        <taxon>Viridiplantae</taxon>
        <taxon>Streptophyta</taxon>
        <taxon>Embryophyta</taxon>
        <taxon>Tracheophyta</taxon>
        <taxon>Spermatophyta</taxon>
        <taxon>Magnoliopsida</taxon>
        <taxon>Liliopsida</taxon>
        <taxon>Araceae</taxon>
        <taxon>Aroideae</taxon>
        <taxon>Colocasieae</taxon>
        <taxon>Colocasia</taxon>
    </lineage>
</organism>
<comment type="caution">
    <text evidence="3">The sequence shown here is derived from an EMBL/GenBank/DDBJ whole genome shotgun (WGS) entry which is preliminary data.</text>
</comment>
<feature type="region of interest" description="Disordered" evidence="1">
    <location>
        <begin position="272"/>
        <end position="376"/>
    </location>
</feature>
<feature type="transmembrane region" description="Helical" evidence="2">
    <location>
        <begin position="36"/>
        <end position="57"/>
    </location>
</feature>
<feature type="region of interest" description="Disordered" evidence="1">
    <location>
        <begin position="213"/>
        <end position="240"/>
    </location>
</feature>
<feature type="transmembrane region" description="Helical" evidence="2">
    <location>
        <begin position="69"/>
        <end position="87"/>
    </location>
</feature>
<accession>A0A843XMS6</accession>
<feature type="compositionally biased region" description="Low complexity" evidence="1">
    <location>
        <begin position="273"/>
        <end position="293"/>
    </location>
</feature>
<dbReference type="OrthoDB" id="1080706at2759"/>
<feature type="region of interest" description="Disordered" evidence="1">
    <location>
        <begin position="248"/>
        <end position="267"/>
    </location>
</feature>
<feature type="compositionally biased region" description="Pro residues" evidence="1">
    <location>
        <begin position="321"/>
        <end position="333"/>
    </location>
</feature>
<proteinExistence type="predicted"/>
<feature type="region of interest" description="Disordered" evidence="1">
    <location>
        <begin position="430"/>
        <end position="467"/>
    </location>
</feature>
<keyword evidence="2" id="KW-0472">Membrane</keyword>